<accession>A0A1Q8R233</accession>
<dbReference type="AlphaFoldDB" id="A0A1Q8R233"/>
<evidence type="ECO:0000313" key="2">
    <source>
        <dbReference type="Proteomes" id="UP000186102"/>
    </source>
</evidence>
<organism evidence="1 2">
    <name type="scientific">Desulfosporosinus metallidurans</name>
    <dbReference type="NCBI Taxonomy" id="1888891"/>
    <lineage>
        <taxon>Bacteria</taxon>
        <taxon>Bacillati</taxon>
        <taxon>Bacillota</taxon>
        <taxon>Clostridia</taxon>
        <taxon>Eubacteriales</taxon>
        <taxon>Desulfitobacteriaceae</taxon>
        <taxon>Desulfosporosinus</taxon>
    </lineage>
</organism>
<dbReference type="EMBL" id="MLBF01000002">
    <property type="protein sequence ID" value="OLN33657.1"/>
    <property type="molecule type" value="Genomic_DNA"/>
</dbReference>
<proteinExistence type="predicted"/>
<protein>
    <submittedName>
        <fullName evidence="1">Uncharacterized protein</fullName>
    </submittedName>
</protein>
<evidence type="ECO:0000313" key="1">
    <source>
        <dbReference type="EMBL" id="OLN33657.1"/>
    </source>
</evidence>
<dbReference type="Proteomes" id="UP000186102">
    <property type="component" value="Unassembled WGS sequence"/>
</dbReference>
<gene>
    <name evidence="1" type="ORF">DSOL_0367</name>
</gene>
<reference evidence="1 2" key="1">
    <citation type="submission" date="2016-09" db="EMBL/GenBank/DDBJ databases">
        <title>Complete genome of Desulfosporosinus sp. OL.</title>
        <authorList>
            <person name="Mardanov A."/>
            <person name="Beletsky A."/>
            <person name="Panova A."/>
            <person name="Karnachuk O."/>
            <person name="Ravin N."/>
        </authorList>
    </citation>
    <scope>NUCLEOTIDE SEQUENCE [LARGE SCALE GENOMIC DNA]</scope>
    <source>
        <strain evidence="1 2">OL</strain>
    </source>
</reference>
<name>A0A1Q8R233_9FIRM</name>
<comment type="caution">
    <text evidence="1">The sequence shown here is derived from an EMBL/GenBank/DDBJ whole genome shotgun (WGS) entry which is preliminary data.</text>
</comment>
<sequence length="40" mass="4445">MASLITTNGRTNVLPFVGNQLYVQSLNYSQLKLVGIMFNV</sequence>
<keyword evidence="2" id="KW-1185">Reference proteome</keyword>